<dbReference type="GeneID" id="60057425"/>
<dbReference type="Gene3D" id="3.30.200.20">
    <property type="entry name" value="Phosphorylase Kinase, domain 1"/>
    <property type="match status" value="1"/>
</dbReference>
<protein>
    <recommendedName>
        <fullName evidence="3">Aminoglycoside phosphotransferase domain-containing protein</fullName>
    </recommendedName>
</protein>
<dbReference type="InterPro" id="IPR011009">
    <property type="entry name" value="Kinase-like_dom_sf"/>
</dbReference>
<dbReference type="AlphaFoldDB" id="A0A9X4XDD8"/>
<comment type="caution">
    <text evidence="1">The sequence shown here is derived from an EMBL/GenBank/DDBJ whole genome shotgun (WGS) entry which is preliminary data.</text>
</comment>
<dbReference type="Proteomes" id="UP000487649">
    <property type="component" value="Unassembled WGS sequence"/>
</dbReference>
<accession>A0A9X4XDD8</accession>
<dbReference type="OrthoDB" id="2379727at2"/>
<dbReference type="PANTHER" id="PTHR39179">
    <property type="entry name" value="SPORE COAT PROTEIN I"/>
    <property type="match status" value="1"/>
</dbReference>
<evidence type="ECO:0008006" key="3">
    <source>
        <dbReference type="Google" id="ProtNLM"/>
    </source>
</evidence>
<sequence>MDNLEEIKILIETNYNLSVEKVSNITSKSLKVSTAQHEYVLKLAEGNDEFIMKQLFAYKSLPKNILPIYRTRDRQHLVPCRGQFFYLTDYVQIIAVPLEKQLYYYVELLNDLHEKTRLMTDISDEEISKIYNKEYKRLETSYSKLQKIMEACELKKDRSPYEWYFMMVYPMIYRMLQQAHEELKKFYDLLKRDHKMPISLIHGDVNVANVLISEKDTYLINFEKSLFSLSSLDMYYLVEVYYQVPGMKSIILDYVKNEKAAILRHYFFFKSLLVDLSELGESLQDHSLINIAVLNETLAPHLLAFQVYNEFNTPTTTTPTSPQGSST</sequence>
<gene>
    <name evidence="1" type="ORF">GMA92_05555</name>
</gene>
<dbReference type="PANTHER" id="PTHR39179:SF3">
    <property type="entry name" value="COTS-RELATED PROTEIN"/>
    <property type="match status" value="1"/>
</dbReference>
<evidence type="ECO:0000313" key="2">
    <source>
        <dbReference type="Proteomes" id="UP000487649"/>
    </source>
</evidence>
<name>A0A9X4XDD8_9FIRM</name>
<dbReference type="InterPro" id="IPR047175">
    <property type="entry name" value="CotS-like"/>
</dbReference>
<dbReference type="RefSeq" id="WP_006785466.1">
    <property type="nucleotide sequence ID" value="NZ_CABJBH010000001.1"/>
</dbReference>
<dbReference type="Gene3D" id="3.90.1200.10">
    <property type="match status" value="1"/>
</dbReference>
<dbReference type="EMBL" id="WMQE01000009">
    <property type="protein sequence ID" value="MTK20883.1"/>
    <property type="molecule type" value="Genomic_DNA"/>
</dbReference>
<dbReference type="SUPFAM" id="SSF56112">
    <property type="entry name" value="Protein kinase-like (PK-like)"/>
    <property type="match status" value="1"/>
</dbReference>
<reference evidence="1 2" key="1">
    <citation type="journal article" date="2019" name="Nat. Med.">
        <title>A library of human gut bacterial isolates paired with longitudinal multiomics data enables mechanistic microbiome research.</title>
        <authorList>
            <person name="Poyet M."/>
            <person name="Groussin M."/>
            <person name="Gibbons S.M."/>
            <person name="Avila-Pacheco J."/>
            <person name="Jiang X."/>
            <person name="Kearney S.M."/>
            <person name="Perrotta A.R."/>
            <person name="Berdy B."/>
            <person name="Zhao S."/>
            <person name="Lieberman T.D."/>
            <person name="Swanson P.K."/>
            <person name="Smith M."/>
            <person name="Roesemann S."/>
            <person name="Alexander J.E."/>
            <person name="Rich S.A."/>
            <person name="Livny J."/>
            <person name="Vlamakis H."/>
            <person name="Clish C."/>
            <person name="Bullock K."/>
            <person name="Deik A."/>
            <person name="Scott J."/>
            <person name="Pierce K.A."/>
            <person name="Xavier R.J."/>
            <person name="Alm E.J."/>
        </authorList>
    </citation>
    <scope>NUCLEOTIDE SEQUENCE [LARGE SCALE GENOMIC DNA]</scope>
    <source>
        <strain evidence="1 2">BIOML-A198</strain>
    </source>
</reference>
<dbReference type="GO" id="GO:0042601">
    <property type="term" value="C:endospore-forming forespore"/>
    <property type="evidence" value="ECO:0007669"/>
    <property type="project" value="TreeGrafter"/>
</dbReference>
<evidence type="ECO:0000313" key="1">
    <source>
        <dbReference type="EMBL" id="MTK20883.1"/>
    </source>
</evidence>
<organism evidence="1 2">
    <name type="scientific">Turicibacter sanguinis</name>
    <dbReference type="NCBI Taxonomy" id="154288"/>
    <lineage>
        <taxon>Bacteria</taxon>
        <taxon>Bacillati</taxon>
        <taxon>Bacillota</taxon>
        <taxon>Erysipelotrichia</taxon>
        <taxon>Erysipelotrichales</taxon>
        <taxon>Turicibacteraceae</taxon>
        <taxon>Turicibacter</taxon>
    </lineage>
</organism>
<proteinExistence type="predicted"/>